<sequence>MESIVKMLRMSILFVFVTVIFTAAPAVLFADDATKYLVQDGVARSVIVRQVPGTNVSEAVAELQNDVRRATGATLPIVDVDDLAGLPADTMHIVIGPGPYAQSLGFTPGALDEEEYRVVTTGNNLVFMGSFSDADLWAVTYFLDHVMGVRWLWPGETGTYVPKTDTIAVPELDVTTRPPLEWRKLRIPTGAPEEGAYWLRLHQMGSRTTYEFGHSFTKWWNKYGAAHPEYFAVPPAGQQQVSPGNIKLDIGNPAVDDVIIQEWQAAGAPASWNVSPNDSTGFCVSAACLAMDTPSGQSVIDIWRGNANLTARYVRFWNRLLDKMRLIRPDVELTAYAYSAYKEPPPPGVELNDGMVLGVVNSFSNYDAWDGWSDAGASLFLRPNWWYSGFVAPYMPLHGQGNYFKYAQANGIKGFDFDSLFGNWGTQGPSYYVIGRLTARPDLSVDDIIGEYASAFGNAAPAIENYLDYWEQFAEEAIYPDANSDRNGPGWYASLSREKGFSYSSYLGSYYILPYLYTDTVLGNARAFLDQAEQLATGDDEALARIAFLRDGLQHLELLREVVRYGYEKTRPADATWEQFDLLRQQLETFRQNISDRHVVWGGVLDAFEENRNLPTVDSRTQGWTDRPKLTNVTPGPLAAGEPVTATSSVYGTLYLVPSATAATRAAIESVGASVYGRMAAVSANIPATLDTTGLATNLYYMYVITPLGSIAPPSDGIAVLDSHMVLVDNRDAIVRSSGGWTFESDAGFIGNTKQTSQVQGSYVDIPFRGKMAKVISLKSPTQGNAAVYVDGQHRGTISFYSSTRAFQQEIFSTGLLPEGVHVIRIEVLGQATPPGTGKYVSFDALQVLSPAPLITGVTDGGLYADPVTVTFGSPIPGLTYTATWNGTPFASGGTISAEGQHSLTVRDMAGNVTTVAFRIDRTAPLLELGTNAAPLNWSDASLYLHASAQDSPGSGVVSITVNNAVYGSQPIVLNTALGQHVYEVKARDAAGHSSVQTLAYAIYQYEDLTKELVGDIAPAANSTIPLKFRIIGGNGTVTNAAATVVLEGASSEVGEFTWRGNHYQYNLNTQGFAPGDYSLQLRISLNGVQFPIRSIPLQLR</sequence>
<dbReference type="PANTHER" id="PTHR47406">
    <property type="entry name" value="COAGULATION FACTOR 5/8 TYPE, C-TERMINAL"/>
    <property type="match status" value="1"/>
</dbReference>
<dbReference type="AlphaFoldDB" id="A0A3B0CNB7"/>
<dbReference type="PANTHER" id="PTHR47406:SF2">
    <property type="entry name" value="ALPHA GLUCURONIDASE N-TERMINAL DOMAIN-CONTAINING PROTEIN"/>
    <property type="match status" value="1"/>
</dbReference>
<accession>A0A3B0CNB7</accession>
<dbReference type="OrthoDB" id="5136785at2"/>
<evidence type="ECO:0000313" key="1">
    <source>
        <dbReference type="EMBL" id="RKN86361.1"/>
    </source>
</evidence>
<evidence type="ECO:0000313" key="2">
    <source>
        <dbReference type="Proteomes" id="UP000282311"/>
    </source>
</evidence>
<reference evidence="1 2" key="1">
    <citation type="journal article" date="2007" name="Int. J. Syst. Evol. Microbiol.">
        <title>Paenibacillus ginsengarvi sp. nov., isolated from soil from ginseng cultivation.</title>
        <authorList>
            <person name="Yoon M.H."/>
            <person name="Ten L.N."/>
            <person name="Im W.T."/>
        </authorList>
    </citation>
    <scope>NUCLEOTIDE SEQUENCE [LARGE SCALE GENOMIC DNA]</scope>
    <source>
        <strain evidence="1 2">KCTC 13059</strain>
    </source>
</reference>
<keyword evidence="2" id="KW-1185">Reference proteome</keyword>
<dbReference type="EMBL" id="RBAH01000002">
    <property type="protein sequence ID" value="RKN86361.1"/>
    <property type="molecule type" value="Genomic_DNA"/>
</dbReference>
<gene>
    <name evidence="1" type="ORF">D7M11_04935</name>
</gene>
<dbReference type="Gene3D" id="2.60.120.260">
    <property type="entry name" value="Galactose-binding domain-like"/>
    <property type="match status" value="1"/>
</dbReference>
<dbReference type="Proteomes" id="UP000282311">
    <property type="component" value="Unassembled WGS sequence"/>
</dbReference>
<dbReference type="Pfam" id="PF16126">
    <property type="entry name" value="DUF4838"/>
    <property type="match status" value="1"/>
</dbReference>
<dbReference type="InterPro" id="IPR032287">
    <property type="entry name" value="DUF4838"/>
</dbReference>
<comment type="caution">
    <text evidence="1">The sequence shown here is derived from an EMBL/GenBank/DDBJ whole genome shotgun (WGS) entry which is preliminary data.</text>
</comment>
<protein>
    <submittedName>
        <fullName evidence="1">DUF4838 domain-containing protein</fullName>
    </submittedName>
</protein>
<organism evidence="1 2">
    <name type="scientific">Paenibacillus ginsengarvi</name>
    <dbReference type="NCBI Taxonomy" id="400777"/>
    <lineage>
        <taxon>Bacteria</taxon>
        <taxon>Bacillati</taxon>
        <taxon>Bacillota</taxon>
        <taxon>Bacilli</taxon>
        <taxon>Bacillales</taxon>
        <taxon>Paenibacillaceae</taxon>
        <taxon>Paenibacillus</taxon>
    </lineage>
</organism>
<proteinExistence type="predicted"/>
<name>A0A3B0CNB7_9BACL</name>